<proteinExistence type="predicted"/>
<dbReference type="AlphaFoldDB" id="A0A183EBZ9"/>
<feature type="region of interest" description="Disordered" evidence="1">
    <location>
        <begin position="115"/>
        <end position="142"/>
    </location>
</feature>
<evidence type="ECO:0000313" key="4">
    <source>
        <dbReference type="WBParaSite" id="GPUH_0001851501-mRNA-1"/>
    </source>
</evidence>
<dbReference type="Proteomes" id="UP000271098">
    <property type="component" value="Unassembled WGS sequence"/>
</dbReference>
<gene>
    <name evidence="2" type="ORF">GPUH_LOCUS18491</name>
</gene>
<protein>
    <submittedName>
        <fullName evidence="4">BZIP domain-containing protein</fullName>
    </submittedName>
</protein>
<dbReference type="WBParaSite" id="GPUH_0001851501-mRNA-1">
    <property type="protein sequence ID" value="GPUH_0001851501-mRNA-1"/>
    <property type="gene ID" value="GPUH_0001851501"/>
</dbReference>
<feature type="region of interest" description="Disordered" evidence="1">
    <location>
        <begin position="1"/>
        <end position="64"/>
    </location>
</feature>
<evidence type="ECO:0000256" key="1">
    <source>
        <dbReference type="SAM" id="MobiDB-lite"/>
    </source>
</evidence>
<evidence type="ECO:0000313" key="3">
    <source>
        <dbReference type="Proteomes" id="UP000271098"/>
    </source>
</evidence>
<accession>A0A183EBZ9</accession>
<keyword evidence="3" id="KW-1185">Reference proteome</keyword>
<reference evidence="2 3" key="2">
    <citation type="submission" date="2018-11" db="EMBL/GenBank/DDBJ databases">
        <authorList>
            <consortium name="Pathogen Informatics"/>
        </authorList>
    </citation>
    <scope>NUCLEOTIDE SEQUENCE [LARGE SCALE GENOMIC DNA]</scope>
</reference>
<feature type="compositionally biased region" description="Basic residues" evidence="1">
    <location>
        <begin position="46"/>
        <end position="57"/>
    </location>
</feature>
<dbReference type="EMBL" id="UYRT01086862">
    <property type="protein sequence ID" value="VDN31860.1"/>
    <property type="molecule type" value="Genomic_DNA"/>
</dbReference>
<sequence>MLDNQACSSDSEFASSSSESLDSSRSSSSPIYAKPYQCDQDSYHNHQYRHRHRRNRRSCKENSDVVTEYPNTASSFTYIPCASYRPAAPEFHAPPPPPTLSRFSVMLDNQACSSDSEFASSSSESLDSSRSSSSPIYAKPYQCDQDSYHNHQYRHRHRRNRRNCKENSDVVTEYPNTASSFTYIPCASYRPAAPEFHAPPPPSLVDEARERRDARARNAQLYLELAELRRMKWVLHNHFELVL</sequence>
<feature type="compositionally biased region" description="Low complexity" evidence="1">
    <location>
        <begin position="8"/>
        <end position="29"/>
    </location>
</feature>
<organism evidence="4">
    <name type="scientific">Gongylonema pulchrum</name>
    <dbReference type="NCBI Taxonomy" id="637853"/>
    <lineage>
        <taxon>Eukaryota</taxon>
        <taxon>Metazoa</taxon>
        <taxon>Ecdysozoa</taxon>
        <taxon>Nematoda</taxon>
        <taxon>Chromadorea</taxon>
        <taxon>Rhabditida</taxon>
        <taxon>Spirurina</taxon>
        <taxon>Spiruromorpha</taxon>
        <taxon>Spiruroidea</taxon>
        <taxon>Gongylonematidae</taxon>
        <taxon>Gongylonema</taxon>
    </lineage>
</organism>
<evidence type="ECO:0000313" key="2">
    <source>
        <dbReference type="EMBL" id="VDN31860.1"/>
    </source>
</evidence>
<name>A0A183EBZ9_9BILA</name>
<reference evidence="4" key="1">
    <citation type="submission" date="2016-06" db="UniProtKB">
        <authorList>
            <consortium name="WormBaseParasite"/>
        </authorList>
    </citation>
    <scope>IDENTIFICATION</scope>
</reference>
<feature type="compositionally biased region" description="Low complexity" evidence="1">
    <location>
        <begin position="115"/>
        <end position="134"/>
    </location>
</feature>